<accession>A0A0F9FC09</accession>
<comment type="caution">
    <text evidence="1">The sequence shown here is derived from an EMBL/GenBank/DDBJ whole genome shotgun (WGS) entry which is preliminary data.</text>
</comment>
<evidence type="ECO:0000313" key="1">
    <source>
        <dbReference type="EMBL" id="KKL83884.1"/>
    </source>
</evidence>
<proteinExistence type="predicted"/>
<dbReference type="EMBL" id="LAZR01021856">
    <property type="protein sequence ID" value="KKL83884.1"/>
    <property type="molecule type" value="Genomic_DNA"/>
</dbReference>
<protein>
    <submittedName>
        <fullName evidence="1">Uncharacterized protein</fullName>
    </submittedName>
</protein>
<name>A0A0F9FC09_9ZZZZ</name>
<sequence>MFQVIDESRDGPVFETEELAVAKDLVRQRPGSYYIFDTESEVDIFTEDGGMTWETTGADSGYQERLAQQPEDRTAECPSSHGPGICRLCEG</sequence>
<gene>
    <name evidence="1" type="ORF">LCGC14_1970310</name>
</gene>
<reference evidence="1" key="1">
    <citation type="journal article" date="2015" name="Nature">
        <title>Complex archaea that bridge the gap between prokaryotes and eukaryotes.</title>
        <authorList>
            <person name="Spang A."/>
            <person name="Saw J.H."/>
            <person name="Jorgensen S.L."/>
            <person name="Zaremba-Niedzwiedzka K."/>
            <person name="Martijn J."/>
            <person name="Lind A.E."/>
            <person name="van Eijk R."/>
            <person name="Schleper C."/>
            <person name="Guy L."/>
            <person name="Ettema T.J."/>
        </authorList>
    </citation>
    <scope>NUCLEOTIDE SEQUENCE</scope>
</reference>
<dbReference type="AlphaFoldDB" id="A0A0F9FC09"/>
<organism evidence="1">
    <name type="scientific">marine sediment metagenome</name>
    <dbReference type="NCBI Taxonomy" id="412755"/>
    <lineage>
        <taxon>unclassified sequences</taxon>
        <taxon>metagenomes</taxon>
        <taxon>ecological metagenomes</taxon>
    </lineage>
</organism>